<dbReference type="EMBL" id="CM007901">
    <property type="protein sequence ID" value="OTG05133.1"/>
    <property type="molecule type" value="Genomic_DNA"/>
</dbReference>
<accession>A0A251T2T5</accession>
<dbReference type="PANTHER" id="PTHR47463">
    <property type="entry name" value="F-BOX PROTEIN SKIP16"/>
    <property type="match status" value="1"/>
</dbReference>
<dbReference type="PANTHER" id="PTHR47463:SF2">
    <property type="entry name" value="F-BOX PROTEIN SKIP16"/>
    <property type="match status" value="1"/>
</dbReference>
<dbReference type="Pfam" id="PF04379">
    <property type="entry name" value="DUF525"/>
    <property type="match status" value="1"/>
</dbReference>
<evidence type="ECO:0000259" key="1">
    <source>
        <dbReference type="Pfam" id="PF04379"/>
    </source>
</evidence>
<dbReference type="Gene3D" id="2.60.40.1470">
    <property type="entry name" value="ApaG domain"/>
    <property type="match status" value="1"/>
</dbReference>
<proteinExistence type="predicted"/>
<name>A0A251T2T5_HELAN</name>
<feature type="domain" description="ApaG" evidence="1">
    <location>
        <begin position="4"/>
        <end position="58"/>
    </location>
</feature>
<reference evidence="3" key="1">
    <citation type="journal article" date="2017" name="Nature">
        <title>The sunflower genome provides insights into oil metabolism, flowering and Asterid evolution.</title>
        <authorList>
            <person name="Badouin H."/>
            <person name="Gouzy J."/>
            <person name="Grassa C.J."/>
            <person name="Murat F."/>
            <person name="Staton S.E."/>
            <person name="Cottret L."/>
            <person name="Lelandais-Briere C."/>
            <person name="Owens G.L."/>
            <person name="Carrere S."/>
            <person name="Mayjonade B."/>
            <person name="Legrand L."/>
            <person name="Gill N."/>
            <person name="Kane N.C."/>
            <person name="Bowers J.E."/>
            <person name="Hubner S."/>
            <person name="Bellec A."/>
            <person name="Berard A."/>
            <person name="Berges H."/>
            <person name="Blanchet N."/>
            <person name="Boniface M.C."/>
            <person name="Brunel D."/>
            <person name="Catrice O."/>
            <person name="Chaidir N."/>
            <person name="Claudel C."/>
            <person name="Donnadieu C."/>
            <person name="Faraut T."/>
            <person name="Fievet G."/>
            <person name="Helmstetter N."/>
            <person name="King M."/>
            <person name="Knapp S.J."/>
            <person name="Lai Z."/>
            <person name="Le Paslier M.C."/>
            <person name="Lippi Y."/>
            <person name="Lorenzon L."/>
            <person name="Mandel J.R."/>
            <person name="Marage G."/>
            <person name="Marchand G."/>
            <person name="Marquand E."/>
            <person name="Bret-Mestries E."/>
            <person name="Morien E."/>
            <person name="Nambeesan S."/>
            <person name="Nguyen T."/>
            <person name="Pegot-Espagnet P."/>
            <person name="Pouilly N."/>
            <person name="Raftis F."/>
            <person name="Sallet E."/>
            <person name="Schiex T."/>
            <person name="Thomas J."/>
            <person name="Vandecasteele C."/>
            <person name="Vares D."/>
            <person name="Vear F."/>
            <person name="Vautrin S."/>
            <person name="Crespi M."/>
            <person name="Mangin B."/>
            <person name="Burke J.M."/>
            <person name="Salse J."/>
            <person name="Munos S."/>
            <person name="Vincourt P."/>
            <person name="Rieseberg L.H."/>
            <person name="Langlade N.B."/>
        </authorList>
    </citation>
    <scope>NUCLEOTIDE SEQUENCE [LARGE SCALE GENOMIC DNA]</scope>
    <source>
        <strain evidence="3">cv. SF193</strain>
    </source>
</reference>
<protein>
    <submittedName>
        <fullName evidence="2">Putative apaG domain-containing protein</fullName>
    </submittedName>
</protein>
<gene>
    <name evidence="2" type="ORF">HannXRQ_Chr12g0370191</name>
</gene>
<evidence type="ECO:0000313" key="2">
    <source>
        <dbReference type="EMBL" id="OTG05133.1"/>
    </source>
</evidence>
<dbReference type="Proteomes" id="UP000215914">
    <property type="component" value="Chromosome 12"/>
</dbReference>
<dbReference type="InterPro" id="IPR007474">
    <property type="entry name" value="ApaG_domain"/>
</dbReference>
<evidence type="ECO:0000313" key="3">
    <source>
        <dbReference type="Proteomes" id="UP000215914"/>
    </source>
</evidence>
<dbReference type="SUPFAM" id="SSF110069">
    <property type="entry name" value="ApaG-like"/>
    <property type="match status" value="1"/>
</dbReference>
<dbReference type="InParanoid" id="A0A251T2T5"/>
<keyword evidence="3" id="KW-1185">Reference proteome</keyword>
<organism evidence="2 3">
    <name type="scientific">Helianthus annuus</name>
    <name type="common">Common sunflower</name>
    <dbReference type="NCBI Taxonomy" id="4232"/>
    <lineage>
        <taxon>Eukaryota</taxon>
        <taxon>Viridiplantae</taxon>
        <taxon>Streptophyta</taxon>
        <taxon>Embryophyta</taxon>
        <taxon>Tracheophyta</taxon>
        <taxon>Spermatophyta</taxon>
        <taxon>Magnoliopsida</taxon>
        <taxon>eudicotyledons</taxon>
        <taxon>Gunneridae</taxon>
        <taxon>Pentapetalae</taxon>
        <taxon>asterids</taxon>
        <taxon>campanulids</taxon>
        <taxon>Asterales</taxon>
        <taxon>Asteraceae</taxon>
        <taxon>Asteroideae</taxon>
        <taxon>Heliantheae alliance</taxon>
        <taxon>Heliantheae</taxon>
        <taxon>Helianthus</taxon>
    </lineage>
</organism>
<sequence>MSFDSCQLYRRRWIIKFNDNVLGDFNGEAVIGQKEFVYECCITSTASPASIEGSYMFIPGRRVTDSVLVFFGLGLFTTEYRFKVCFMFLSVLSTPLQRAGSPLVY</sequence>
<dbReference type="InterPro" id="IPR036767">
    <property type="entry name" value="ApaG_sf"/>
</dbReference>
<dbReference type="AlphaFoldDB" id="A0A251T2T5"/>
<dbReference type="STRING" id="4232.A0A251T2T5"/>